<dbReference type="AlphaFoldDB" id="D9MP99"/>
<sequence length="188" mass="20696">MLRYLFLALLLCAAVVSSVSVCTAEEDAAPEVKQFGPDDIHTIVEFDSGNAMVMSFSELGIVDLITVSYSYTSGEDNTTVEHVLVNGAPSIIPVEKTAIAKINIKDDPKYSKFITMTPNIIFSPVGAKFEKVQTVEAGTQRYYFLFVLRDGCDDCNAAGYARIAFDFDKDGNFIKVVLVKLMKTRQPL</sequence>
<feature type="chain" id="PRO_5003125839" description="Lipoprotein" evidence="1">
    <location>
        <begin position="25"/>
        <end position="188"/>
    </location>
</feature>
<keyword evidence="1" id="KW-0732">Signal</keyword>
<proteinExistence type="predicted"/>
<protein>
    <recommendedName>
        <fullName evidence="3">Lipoprotein</fullName>
    </recommendedName>
</protein>
<feature type="signal peptide" evidence="1">
    <location>
        <begin position="1"/>
        <end position="24"/>
    </location>
</feature>
<evidence type="ECO:0008006" key="3">
    <source>
        <dbReference type="Google" id="ProtNLM"/>
    </source>
</evidence>
<evidence type="ECO:0000256" key="1">
    <source>
        <dbReference type="SAM" id="SignalP"/>
    </source>
</evidence>
<name>D9MP99_9BACT</name>
<gene>
    <name evidence="2" type="ORF">LW5_0300</name>
</gene>
<organism evidence="2">
    <name type="scientific">uncultured Nitrospirae bacterium MY4-5C</name>
    <dbReference type="NCBI Taxonomy" id="798580"/>
    <lineage>
        <taxon>Bacteria</taxon>
        <taxon>Pseudomonadati</taxon>
        <taxon>Nitrospirota</taxon>
        <taxon>environmental samples</taxon>
    </lineage>
</organism>
<accession>D9MP99</accession>
<dbReference type="EMBL" id="HM454283">
    <property type="protein sequence ID" value="ADI87788.1"/>
    <property type="molecule type" value="Genomic_DNA"/>
</dbReference>
<reference evidence="2" key="1">
    <citation type="journal article" date="2011" name="Appl. Environ. Microbiol.">
        <title>Metagenomic analysis reveals unexpected subgenomic diversity of magnetotactic bacteria within the phylum Nitrospirae.</title>
        <authorList>
            <person name="Lin W."/>
            <person name="Jogler C."/>
            <person name="Schuler D."/>
            <person name="Pan Y."/>
        </authorList>
    </citation>
    <scope>NUCLEOTIDE SEQUENCE</scope>
</reference>
<evidence type="ECO:0000313" key="2">
    <source>
        <dbReference type="EMBL" id="ADI87788.1"/>
    </source>
</evidence>